<accession>A0A1J5PKT9</accession>
<protein>
    <submittedName>
        <fullName evidence="1">Uncharacterized protein</fullName>
    </submittedName>
</protein>
<evidence type="ECO:0000313" key="1">
    <source>
        <dbReference type="EMBL" id="OIQ64149.1"/>
    </source>
</evidence>
<gene>
    <name evidence="1" type="ORF">GALL_543010</name>
</gene>
<comment type="caution">
    <text evidence="1">The sequence shown here is derived from an EMBL/GenBank/DDBJ whole genome shotgun (WGS) entry which is preliminary data.</text>
</comment>
<dbReference type="EMBL" id="MLJW01008371">
    <property type="protein sequence ID" value="OIQ64149.1"/>
    <property type="molecule type" value="Genomic_DNA"/>
</dbReference>
<dbReference type="AntiFam" id="ANF00095">
    <property type="entry name" value="Shadow ORF (opposite ABC transporters)"/>
</dbReference>
<name>A0A1J5PKT9_9ZZZZ</name>
<organism evidence="1">
    <name type="scientific">mine drainage metagenome</name>
    <dbReference type="NCBI Taxonomy" id="410659"/>
    <lineage>
        <taxon>unclassified sequences</taxon>
        <taxon>metagenomes</taxon>
        <taxon>ecological metagenomes</taxon>
    </lineage>
</organism>
<dbReference type="AntiFam" id="ANF00142">
    <property type="entry name" value="Shadow ORF (opposite yadG)"/>
</dbReference>
<dbReference type="AlphaFoldDB" id="A0A1J5PKT9"/>
<reference evidence="1" key="1">
    <citation type="submission" date="2016-10" db="EMBL/GenBank/DDBJ databases">
        <title>Sequence of Gallionella enrichment culture.</title>
        <authorList>
            <person name="Poehlein A."/>
            <person name="Muehling M."/>
            <person name="Daniel R."/>
        </authorList>
    </citation>
    <scope>NUCLEOTIDE SEQUENCE</scope>
</reference>
<proteinExistence type="predicted"/>
<sequence>MSNLTPKHGVVTNKTGYKTVGRGFIKLRDNINLLNRTVVEHGDPIRHGEGFSLVMRDIDKSQSQFAVQLLEFELHVFAQLFVQRAQGLIHQYQLRVKYQGPCQRHALLLATRELPGKTCA</sequence>